<evidence type="ECO:0000313" key="18">
    <source>
        <dbReference type="Proteomes" id="UP001054889"/>
    </source>
</evidence>
<keyword evidence="10" id="KW-0866">Nonsense-mediated mRNA decay</keyword>
<feature type="region of interest" description="Disordered" evidence="15">
    <location>
        <begin position="70"/>
        <end position="105"/>
    </location>
</feature>
<reference evidence="17" key="2">
    <citation type="submission" date="2021-12" db="EMBL/GenBank/DDBJ databases">
        <title>Resequencing data analysis of finger millet.</title>
        <authorList>
            <person name="Hatakeyama M."/>
            <person name="Aluri S."/>
            <person name="Balachadran M.T."/>
            <person name="Sivarajan S.R."/>
            <person name="Poveda L."/>
            <person name="Shimizu-Inatsugi R."/>
            <person name="Schlapbach R."/>
            <person name="Sreeman S.M."/>
            <person name="Shimizu K.K."/>
        </authorList>
    </citation>
    <scope>NUCLEOTIDE SEQUENCE</scope>
</reference>
<sequence>MATTTTKQQQRITRVDDDEVQHGQLVDCFCERIVDDRDEGHGVVDVATEAVMMSSKRVMSRLAVEGGAAAGNNNNAGGGGSAVVRPSSPSAKQAAEGRGTTLPPPHAWLAIEDTKKKQEHIISDAEEQWARLLRSSNGNRQHHHHHHHQNHRRSSFSVVRRERAAREAWLDRAWEMKRSWHQRNGGAPDADTPVVVVVGGGNHHHHHSSNNKEQQPSSPTAAAAMAASEMMMGGGGGVAMDVEEVRACRDLGLELPSDCTVEIQCYGLSGDSSPTHTNGSGSGADSPCAGGVSSPAAQPTTPTPKGQRPNPPSPNPAQQFRPVSFRSKPIPAAAMAAVANADGEAVDFNFDDDDLMDEEIPEPAPAPRLRSAIAGAGDGPRRTKGRGFRDDPNSSSAPRDSSFAAGGLDSVGGSDPVRSIEGWIVLATGIHEEAQEDDLHNVFREFGEVKNLHLNLDRRTGFVKGYALIEYENFQEAQAAIKALDGTVLIDREISVDWAFSNGPVKHRNTRKRFVVIKM</sequence>
<gene>
    <name evidence="17" type="primary">gb24943</name>
    <name evidence="17" type="ORF">PR202_gb24943</name>
</gene>
<dbReference type="GO" id="GO:0000184">
    <property type="term" value="P:nuclear-transcribed mRNA catabolic process, nonsense-mediated decay"/>
    <property type="evidence" value="ECO:0007669"/>
    <property type="project" value="UniProtKB-KW"/>
</dbReference>
<evidence type="ECO:0000256" key="3">
    <source>
        <dbReference type="ARBA" id="ARBA00007987"/>
    </source>
</evidence>
<keyword evidence="6" id="KW-0507">mRNA processing</keyword>
<evidence type="ECO:0000256" key="14">
    <source>
        <dbReference type="PROSITE-ProRule" id="PRU00176"/>
    </source>
</evidence>
<dbReference type="SMART" id="SM00360">
    <property type="entry name" value="RRM"/>
    <property type="match status" value="1"/>
</dbReference>
<evidence type="ECO:0000256" key="12">
    <source>
        <dbReference type="ARBA" id="ARBA00023242"/>
    </source>
</evidence>
<comment type="subcellular location">
    <subcellularLocation>
        <location evidence="2">Cytoplasm</location>
    </subcellularLocation>
    <subcellularLocation>
        <location evidence="1">Nucleus</location>
    </subcellularLocation>
</comment>
<feature type="region of interest" description="Disordered" evidence="15">
    <location>
        <begin position="137"/>
        <end position="159"/>
    </location>
</feature>
<feature type="domain" description="RRM" evidence="16">
    <location>
        <begin position="423"/>
        <end position="501"/>
    </location>
</feature>
<feature type="compositionally biased region" description="Basic residues" evidence="15">
    <location>
        <begin position="140"/>
        <end position="154"/>
    </location>
</feature>
<dbReference type="PRINTS" id="PR01738">
    <property type="entry name" value="RNABINDINGM8"/>
</dbReference>
<dbReference type="Proteomes" id="UP001054889">
    <property type="component" value="Unassembled WGS sequence"/>
</dbReference>
<dbReference type="GO" id="GO:0051028">
    <property type="term" value="P:mRNA transport"/>
    <property type="evidence" value="ECO:0007669"/>
    <property type="project" value="UniProtKB-KW"/>
</dbReference>
<dbReference type="InterPro" id="IPR033744">
    <property type="entry name" value="RRM_RBM8"/>
</dbReference>
<dbReference type="Pfam" id="PF00076">
    <property type="entry name" value="RRM_1"/>
    <property type="match status" value="1"/>
</dbReference>
<accession>A0AAV5FME8</accession>
<comment type="similarity">
    <text evidence="3">Belongs to the RBM8A family.</text>
</comment>
<evidence type="ECO:0000256" key="1">
    <source>
        <dbReference type="ARBA" id="ARBA00004123"/>
    </source>
</evidence>
<keyword evidence="5" id="KW-0963">Cytoplasm</keyword>
<evidence type="ECO:0000313" key="17">
    <source>
        <dbReference type="EMBL" id="GJN36107.1"/>
    </source>
</evidence>
<dbReference type="Gene3D" id="3.30.70.330">
    <property type="match status" value="1"/>
</dbReference>
<comment type="caution">
    <text evidence="17">The sequence shown here is derived from an EMBL/GenBank/DDBJ whole genome shotgun (WGS) entry which is preliminary data.</text>
</comment>
<dbReference type="PROSITE" id="PS50102">
    <property type="entry name" value="RRM"/>
    <property type="match status" value="1"/>
</dbReference>
<evidence type="ECO:0000256" key="13">
    <source>
        <dbReference type="ARBA" id="ARBA00077711"/>
    </source>
</evidence>
<evidence type="ECO:0000256" key="5">
    <source>
        <dbReference type="ARBA" id="ARBA00022490"/>
    </source>
</evidence>
<evidence type="ECO:0000259" key="16">
    <source>
        <dbReference type="PROSITE" id="PS50102"/>
    </source>
</evidence>
<name>A0AAV5FME8_ELECO</name>
<evidence type="ECO:0000256" key="7">
    <source>
        <dbReference type="ARBA" id="ARBA00022816"/>
    </source>
</evidence>
<keyword evidence="18" id="KW-1185">Reference proteome</keyword>
<proteinExistence type="inferred from homology"/>
<keyword evidence="7" id="KW-0509">mRNA transport</keyword>
<dbReference type="PANTHER" id="PTHR45894">
    <property type="entry name" value="RNA-BINDING PROTEIN 8A"/>
    <property type="match status" value="1"/>
</dbReference>
<reference evidence="17" key="1">
    <citation type="journal article" date="2018" name="DNA Res.">
        <title>Multiple hybrid de novo genome assembly of finger millet, an orphan allotetraploid crop.</title>
        <authorList>
            <person name="Hatakeyama M."/>
            <person name="Aluri S."/>
            <person name="Balachadran M.T."/>
            <person name="Sivarajan S.R."/>
            <person name="Patrignani A."/>
            <person name="Gruter S."/>
            <person name="Poveda L."/>
            <person name="Shimizu-Inatsugi R."/>
            <person name="Baeten J."/>
            <person name="Francoijs K.J."/>
            <person name="Nataraja K.N."/>
            <person name="Reddy Y.A.N."/>
            <person name="Phadnis S."/>
            <person name="Ravikumar R.L."/>
            <person name="Schlapbach R."/>
            <person name="Sreeman S.M."/>
            <person name="Shimizu K.K."/>
        </authorList>
    </citation>
    <scope>NUCLEOTIDE SEQUENCE</scope>
</reference>
<evidence type="ECO:0000256" key="2">
    <source>
        <dbReference type="ARBA" id="ARBA00004496"/>
    </source>
</evidence>
<evidence type="ECO:0000256" key="11">
    <source>
        <dbReference type="ARBA" id="ARBA00023187"/>
    </source>
</evidence>
<feature type="region of interest" description="Disordered" evidence="15">
    <location>
        <begin position="273"/>
        <end position="322"/>
    </location>
</feature>
<dbReference type="AlphaFoldDB" id="A0AAV5FME8"/>
<keyword evidence="4" id="KW-0813">Transport</keyword>
<protein>
    <recommendedName>
        <fullName evidence="13">RNA-binding protein 8A</fullName>
    </recommendedName>
</protein>
<keyword evidence="9 14" id="KW-0694">RNA-binding</keyword>
<dbReference type="CDD" id="cd12324">
    <property type="entry name" value="RRM_RBM8"/>
    <property type="match status" value="1"/>
</dbReference>
<dbReference type="FunFam" id="3.30.70.330:FF:000525">
    <property type="entry name" value="RNA-binding protein 8A"/>
    <property type="match status" value="1"/>
</dbReference>
<dbReference type="GO" id="GO:0006417">
    <property type="term" value="P:regulation of translation"/>
    <property type="evidence" value="ECO:0007669"/>
    <property type="project" value="UniProtKB-KW"/>
</dbReference>
<dbReference type="GO" id="GO:0008380">
    <property type="term" value="P:RNA splicing"/>
    <property type="evidence" value="ECO:0007669"/>
    <property type="project" value="UniProtKB-KW"/>
</dbReference>
<evidence type="ECO:0000256" key="4">
    <source>
        <dbReference type="ARBA" id="ARBA00022448"/>
    </source>
</evidence>
<feature type="region of interest" description="Disordered" evidence="15">
    <location>
        <begin position="182"/>
        <end position="224"/>
    </location>
</feature>
<evidence type="ECO:0000256" key="15">
    <source>
        <dbReference type="SAM" id="MobiDB-lite"/>
    </source>
</evidence>
<dbReference type="GO" id="GO:0005737">
    <property type="term" value="C:cytoplasm"/>
    <property type="evidence" value="ECO:0007669"/>
    <property type="project" value="UniProtKB-SubCell"/>
</dbReference>
<evidence type="ECO:0000256" key="6">
    <source>
        <dbReference type="ARBA" id="ARBA00022664"/>
    </source>
</evidence>
<evidence type="ECO:0000256" key="9">
    <source>
        <dbReference type="ARBA" id="ARBA00022884"/>
    </source>
</evidence>
<evidence type="ECO:0000256" key="10">
    <source>
        <dbReference type="ARBA" id="ARBA00023161"/>
    </source>
</evidence>
<dbReference type="InterPro" id="IPR035979">
    <property type="entry name" value="RBD_domain_sf"/>
</dbReference>
<dbReference type="GO" id="GO:0005634">
    <property type="term" value="C:nucleus"/>
    <property type="evidence" value="ECO:0007669"/>
    <property type="project" value="UniProtKB-SubCell"/>
</dbReference>
<dbReference type="InterPro" id="IPR008111">
    <property type="entry name" value="RNA-bd_8"/>
</dbReference>
<keyword evidence="11" id="KW-0508">mRNA splicing</keyword>
<keyword evidence="12" id="KW-0539">Nucleus</keyword>
<keyword evidence="8" id="KW-0810">Translation regulation</keyword>
<dbReference type="SUPFAM" id="SSF54928">
    <property type="entry name" value="RNA-binding domain, RBD"/>
    <property type="match status" value="1"/>
</dbReference>
<dbReference type="GO" id="GO:0006397">
    <property type="term" value="P:mRNA processing"/>
    <property type="evidence" value="ECO:0007669"/>
    <property type="project" value="UniProtKB-KW"/>
</dbReference>
<evidence type="ECO:0000256" key="8">
    <source>
        <dbReference type="ARBA" id="ARBA00022845"/>
    </source>
</evidence>
<dbReference type="InterPro" id="IPR000504">
    <property type="entry name" value="RRM_dom"/>
</dbReference>
<organism evidence="17 18">
    <name type="scientific">Eleusine coracana subsp. coracana</name>
    <dbReference type="NCBI Taxonomy" id="191504"/>
    <lineage>
        <taxon>Eukaryota</taxon>
        <taxon>Viridiplantae</taxon>
        <taxon>Streptophyta</taxon>
        <taxon>Embryophyta</taxon>
        <taxon>Tracheophyta</taxon>
        <taxon>Spermatophyta</taxon>
        <taxon>Magnoliopsida</taxon>
        <taxon>Liliopsida</taxon>
        <taxon>Poales</taxon>
        <taxon>Poaceae</taxon>
        <taxon>PACMAD clade</taxon>
        <taxon>Chloridoideae</taxon>
        <taxon>Cynodonteae</taxon>
        <taxon>Eleusininae</taxon>
        <taxon>Eleusine</taxon>
    </lineage>
</organism>
<dbReference type="GO" id="GO:0003729">
    <property type="term" value="F:mRNA binding"/>
    <property type="evidence" value="ECO:0007669"/>
    <property type="project" value="InterPro"/>
</dbReference>
<dbReference type="EMBL" id="BQKI01000088">
    <property type="protein sequence ID" value="GJN36107.1"/>
    <property type="molecule type" value="Genomic_DNA"/>
</dbReference>
<dbReference type="InterPro" id="IPR012677">
    <property type="entry name" value="Nucleotide-bd_a/b_plait_sf"/>
</dbReference>
<feature type="region of interest" description="Disordered" evidence="15">
    <location>
        <begin position="354"/>
        <end position="411"/>
    </location>
</feature>